<dbReference type="InterPro" id="IPR009597">
    <property type="entry name" value="DUF1206"/>
</dbReference>
<accession>A0A399RML8</accession>
<sequence length="266" mass="27856">MSAIDTSRPVSGPLARIGLGARALVYLAVCFLLLKAAATSEEDDGATPGEAFRMIEATTGGRVLLIALAAGLMLYALWRYQQAALDTDNQGTDAKGILARLGMFSSGTSYALVGIAAAAVAFDADDGGGGGKTEETAKWLMEQPFGPWMVGLAGLCLIGIGIAQVWRTQSNQWQKSLDLSGWAQRTKPVIEFGIAGRGVLFGLIGLFLLLGAYNADPSDVKGLAATLGWIRTQAFGLFLFIAASAAIGAYGIYSGVQSLTHRFPDD</sequence>
<name>A0A399RML8_9PROT</name>
<feature type="domain" description="DUF1206" evidence="2">
    <location>
        <begin position="17"/>
        <end position="84"/>
    </location>
</feature>
<comment type="caution">
    <text evidence="3">The sequence shown here is derived from an EMBL/GenBank/DDBJ whole genome shotgun (WGS) entry which is preliminary data.</text>
</comment>
<dbReference type="RefSeq" id="WP_119452609.1">
    <property type="nucleotide sequence ID" value="NZ_QWGA01000003.1"/>
</dbReference>
<dbReference type="AlphaFoldDB" id="A0A399RML8"/>
<dbReference type="Pfam" id="PF06724">
    <property type="entry name" value="DUF1206"/>
    <property type="match status" value="3"/>
</dbReference>
<evidence type="ECO:0000313" key="4">
    <source>
        <dbReference type="Proteomes" id="UP000265845"/>
    </source>
</evidence>
<keyword evidence="4" id="KW-1185">Reference proteome</keyword>
<reference evidence="3 4" key="1">
    <citation type="submission" date="2018-08" db="EMBL/GenBank/DDBJ databases">
        <title>Henriciella mobilis sp. nov., isolated from seawater.</title>
        <authorList>
            <person name="Cheng H."/>
            <person name="Wu Y.-H."/>
            <person name="Xu X.-W."/>
            <person name="Guo L.-L."/>
        </authorList>
    </citation>
    <scope>NUCLEOTIDE SEQUENCE [LARGE SCALE GENOMIC DNA]</scope>
    <source>
        <strain evidence="3 4">CCUG67844</strain>
    </source>
</reference>
<feature type="transmembrane region" description="Helical" evidence="1">
    <location>
        <begin position="194"/>
        <end position="213"/>
    </location>
</feature>
<evidence type="ECO:0000256" key="1">
    <source>
        <dbReference type="SAM" id="Phobius"/>
    </source>
</evidence>
<evidence type="ECO:0000259" key="2">
    <source>
        <dbReference type="Pfam" id="PF06724"/>
    </source>
</evidence>
<keyword evidence="1" id="KW-1133">Transmembrane helix</keyword>
<dbReference type="Proteomes" id="UP000265845">
    <property type="component" value="Unassembled WGS sequence"/>
</dbReference>
<gene>
    <name evidence="3" type="ORF">D1222_02255</name>
</gene>
<dbReference type="EMBL" id="QWGA01000003">
    <property type="protein sequence ID" value="RIJ31109.1"/>
    <property type="molecule type" value="Genomic_DNA"/>
</dbReference>
<keyword evidence="1" id="KW-0472">Membrane</keyword>
<feature type="domain" description="DUF1206" evidence="2">
    <location>
        <begin position="192"/>
        <end position="260"/>
    </location>
</feature>
<dbReference type="OrthoDB" id="5702018at2"/>
<feature type="transmembrane region" description="Helical" evidence="1">
    <location>
        <begin position="62"/>
        <end position="80"/>
    </location>
</feature>
<feature type="domain" description="DUF1206" evidence="2">
    <location>
        <begin position="101"/>
        <end position="167"/>
    </location>
</feature>
<proteinExistence type="predicted"/>
<organism evidence="3 4">
    <name type="scientific">Henriciella algicola</name>
    <dbReference type="NCBI Taxonomy" id="1608422"/>
    <lineage>
        <taxon>Bacteria</taxon>
        <taxon>Pseudomonadati</taxon>
        <taxon>Pseudomonadota</taxon>
        <taxon>Alphaproteobacteria</taxon>
        <taxon>Hyphomonadales</taxon>
        <taxon>Hyphomonadaceae</taxon>
        <taxon>Henriciella</taxon>
    </lineage>
</organism>
<feature type="transmembrane region" description="Helical" evidence="1">
    <location>
        <begin position="233"/>
        <end position="253"/>
    </location>
</feature>
<keyword evidence="1" id="KW-0812">Transmembrane</keyword>
<feature type="transmembrane region" description="Helical" evidence="1">
    <location>
        <begin position="145"/>
        <end position="166"/>
    </location>
</feature>
<protein>
    <submittedName>
        <fullName evidence="3">DUF1206 domain-containing protein</fullName>
    </submittedName>
</protein>
<evidence type="ECO:0000313" key="3">
    <source>
        <dbReference type="EMBL" id="RIJ31109.1"/>
    </source>
</evidence>
<feature type="transmembrane region" description="Helical" evidence="1">
    <location>
        <begin position="101"/>
        <end position="122"/>
    </location>
</feature>